<dbReference type="KEGG" id="ifl:C1H71_14150"/>
<dbReference type="GO" id="GO:0016491">
    <property type="term" value="F:oxidoreductase activity"/>
    <property type="evidence" value="ECO:0007669"/>
    <property type="project" value="InterPro"/>
</dbReference>
<dbReference type="InterPro" id="IPR018713">
    <property type="entry name" value="MPAB/Lcp_cat_dom"/>
</dbReference>
<feature type="domain" description="ER-bound oxygenase mpaB/mpaB'/Rubber oxygenase catalytic" evidence="1">
    <location>
        <begin position="119"/>
        <end position="320"/>
    </location>
</feature>
<dbReference type="EMBL" id="CP025781">
    <property type="protein sequence ID" value="QBC44554.1"/>
    <property type="molecule type" value="Genomic_DNA"/>
</dbReference>
<dbReference type="InterPro" id="IPR037473">
    <property type="entry name" value="Lcp-like"/>
</dbReference>
<dbReference type="AlphaFoldDB" id="A0A7G3GBP0"/>
<evidence type="ECO:0000313" key="2">
    <source>
        <dbReference type="EMBL" id="QBC44554.1"/>
    </source>
</evidence>
<dbReference type="Proteomes" id="UP000515917">
    <property type="component" value="Chromosome"/>
</dbReference>
<keyword evidence="3" id="KW-1185">Reference proteome</keyword>
<dbReference type="PANTHER" id="PTHR37539:SF1">
    <property type="entry name" value="ER-BOUND OXYGENASE MPAB_MPAB'_RUBBER OXYGENASE CATALYTIC DOMAIN-CONTAINING PROTEIN"/>
    <property type="match status" value="1"/>
</dbReference>
<sequence>MNRKIYSPIWSDATLDQLKMSADPLADQCMRDLILSGNISKANHILAQMDTNIAWPSDMPLKLHDYLEATSKLESDTDMLRIERAQQFFITYGIPFGISLMCRSLPVLYAGKVGGAQVLAATGQLTGHFERRASETLRFILNVAEPNSLAEGGKGLLTIRKIRLMHAAVRHFARAKRRSSSYNWHADWGMPINQEELIGTMLAFSQQAIEGLRQLGVKVSKQQEEDQLYLWKVIGTALGIMPEAMPSNLTEAREVWKALERRNFGASEAGAMLTKAHVAFLQANLPDLAAGLVPELMATLLGRRNAGYLGLKKHNAWGWAVDLLRFIFRLKSRLANSSHTAESFMQEYGEYFMDALQKHWAGPNPGTPFQIPEQLHVPSGVAADLVSSKV</sequence>
<evidence type="ECO:0000259" key="1">
    <source>
        <dbReference type="Pfam" id="PF09995"/>
    </source>
</evidence>
<proteinExistence type="predicted"/>
<dbReference type="RefSeq" id="WP_130107091.1">
    <property type="nucleotide sequence ID" value="NZ_CP025781.1"/>
</dbReference>
<name>A0A7G3GBP0_9NEIS</name>
<dbReference type="Pfam" id="PF09995">
    <property type="entry name" value="MPAB_Lcp_cat"/>
    <property type="match status" value="1"/>
</dbReference>
<protein>
    <recommendedName>
        <fullName evidence="1">ER-bound oxygenase mpaB/mpaB'/Rubber oxygenase catalytic domain-containing protein</fullName>
    </recommendedName>
</protein>
<evidence type="ECO:0000313" key="3">
    <source>
        <dbReference type="Proteomes" id="UP000515917"/>
    </source>
</evidence>
<reference evidence="2 3" key="1">
    <citation type="submission" date="2018-01" db="EMBL/GenBank/DDBJ databases">
        <title>Genome sequence of Iodobacter sp. strain PCH194 isolated from Indian Trans-Himalaya.</title>
        <authorList>
            <person name="Kumar V."/>
            <person name="Thakur V."/>
            <person name="Kumar S."/>
            <person name="Singh D."/>
        </authorList>
    </citation>
    <scope>NUCLEOTIDE SEQUENCE [LARGE SCALE GENOMIC DNA]</scope>
    <source>
        <strain evidence="2 3">PCH194</strain>
    </source>
</reference>
<accession>A0A7G3GBP0</accession>
<organism evidence="2 3">
    <name type="scientific">Iodobacter fluviatilis</name>
    <dbReference type="NCBI Taxonomy" id="537"/>
    <lineage>
        <taxon>Bacteria</taxon>
        <taxon>Pseudomonadati</taxon>
        <taxon>Pseudomonadota</taxon>
        <taxon>Betaproteobacteria</taxon>
        <taxon>Neisseriales</taxon>
        <taxon>Chitinibacteraceae</taxon>
        <taxon>Iodobacter</taxon>
    </lineage>
</organism>
<gene>
    <name evidence="2" type="ORF">C1H71_14150</name>
</gene>
<dbReference type="PANTHER" id="PTHR37539">
    <property type="entry name" value="SECRETED PROTEIN-RELATED"/>
    <property type="match status" value="1"/>
</dbReference>